<dbReference type="Pfam" id="PF16540">
    <property type="entry name" value="MKLP1_Arf_bdg"/>
    <property type="match status" value="1"/>
</dbReference>
<dbReference type="SUPFAM" id="SSF52540">
    <property type="entry name" value="P-loop containing nucleoside triphosphate hydrolases"/>
    <property type="match status" value="1"/>
</dbReference>
<evidence type="ECO:0000256" key="17">
    <source>
        <dbReference type="ARBA" id="ARBA00023306"/>
    </source>
</evidence>
<dbReference type="InterPro" id="IPR032384">
    <property type="entry name" value="Kif23_Arf-bd"/>
</dbReference>
<dbReference type="GO" id="GO:0090543">
    <property type="term" value="C:Flemming body"/>
    <property type="evidence" value="ECO:0007669"/>
    <property type="project" value="UniProtKB-SubCell"/>
</dbReference>
<accession>A0A8D3BIQ6</accession>
<evidence type="ECO:0000256" key="5">
    <source>
        <dbReference type="ARBA" id="ARBA00022499"/>
    </source>
</evidence>
<protein>
    <recommendedName>
        <fullName evidence="21">Kinesin-like protein</fullName>
    </recommendedName>
</protein>
<evidence type="ECO:0000256" key="15">
    <source>
        <dbReference type="ARBA" id="ARBA00023212"/>
    </source>
</evidence>
<dbReference type="InterPro" id="IPR019821">
    <property type="entry name" value="Kinesin_motor_CS"/>
</dbReference>
<gene>
    <name evidence="25" type="primary">KIF23</name>
</gene>
<proteinExistence type="inferred from homology"/>
<evidence type="ECO:0000256" key="7">
    <source>
        <dbReference type="ARBA" id="ARBA00022618"/>
    </source>
</evidence>
<evidence type="ECO:0000256" key="2">
    <source>
        <dbReference type="ARBA" id="ARBA00004186"/>
    </source>
</evidence>
<keyword evidence="11 20" id="KW-0067">ATP-binding</keyword>
<feature type="region of interest" description="Disordered" evidence="23">
    <location>
        <begin position="5"/>
        <end position="25"/>
    </location>
</feature>
<dbReference type="Gene3D" id="2.60.40.4330">
    <property type="entry name" value="Kinesin-like protein Kif23, Arf6-interacting domain"/>
    <property type="match status" value="1"/>
</dbReference>
<feature type="region of interest" description="Disordered" evidence="23">
    <location>
        <begin position="679"/>
        <end position="746"/>
    </location>
</feature>
<evidence type="ECO:0000256" key="20">
    <source>
        <dbReference type="PROSITE-ProRule" id="PRU00283"/>
    </source>
</evidence>
<evidence type="ECO:0000256" key="13">
    <source>
        <dbReference type="ARBA" id="ARBA00023054"/>
    </source>
</evidence>
<feature type="binding site" evidence="20">
    <location>
        <begin position="115"/>
        <end position="122"/>
    </location>
    <ligand>
        <name>ATP</name>
        <dbReference type="ChEBI" id="CHEBI:30616"/>
    </ligand>
</feature>
<dbReference type="PROSITE" id="PS50067">
    <property type="entry name" value="KINESIN_MOTOR_2"/>
    <property type="match status" value="1"/>
</dbReference>
<dbReference type="Gene3D" id="3.40.850.10">
    <property type="entry name" value="Kinesin motor domain"/>
    <property type="match status" value="1"/>
</dbReference>
<dbReference type="GO" id="GO:0005871">
    <property type="term" value="C:kinesin complex"/>
    <property type="evidence" value="ECO:0007669"/>
    <property type="project" value="TreeGrafter"/>
</dbReference>
<keyword evidence="10" id="KW-0498">Mitosis</keyword>
<evidence type="ECO:0000256" key="19">
    <source>
        <dbReference type="ARBA" id="ARBA00066079"/>
    </source>
</evidence>
<evidence type="ECO:0000259" key="24">
    <source>
        <dbReference type="PROSITE" id="PS50067"/>
    </source>
</evidence>
<organism evidence="25 26">
    <name type="scientific">Scophthalmus maximus</name>
    <name type="common">Turbot</name>
    <name type="synonym">Psetta maxima</name>
    <dbReference type="NCBI Taxonomy" id="52904"/>
    <lineage>
        <taxon>Eukaryota</taxon>
        <taxon>Metazoa</taxon>
        <taxon>Chordata</taxon>
        <taxon>Craniata</taxon>
        <taxon>Vertebrata</taxon>
        <taxon>Euteleostomi</taxon>
        <taxon>Actinopterygii</taxon>
        <taxon>Neopterygii</taxon>
        <taxon>Teleostei</taxon>
        <taxon>Neoteleostei</taxon>
        <taxon>Acanthomorphata</taxon>
        <taxon>Carangaria</taxon>
        <taxon>Pleuronectiformes</taxon>
        <taxon>Pleuronectoidei</taxon>
        <taxon>Scophthalmidae</taxon>
        <taxon>Scophthalmus</taxon>
    </lineage>
</organism>
<dbReference type="PANTHER" id="PTHR24115:SF600">
    <property type="entry name" value="KINESIN-LIKE PROTEIN KIF23"/>
    <property type="match status" value="1"/>
</dbReference>
<keyword evidence="6" id="KW-0597">Phosphoprotein</keyword>
<keyword evidence="8 21" id="KW-0493">Microtubule</keyword>
<dbReference type="InterPro" id="IPR027417">
    <property type="entry name" value="P-loop_NTPase"/>
</dbReference>
<dbReference type="InterPro" id="IPR027640">
    <property type="entry name" value="Kinesin-like_fam"/>
</dbReference>
<dbReference type="Ensembl" id="ENSSMAT00000035312.2">
    <property type="protein sequence ID" value="ENSSMAP00000034868.2"/>
    <property type="gene ID" value="ENSSMAG00000021310.2"/>
</dbReference>
<dbReference type="GO" id="GO:0005524">
    <property type="term" value="F:ATP binding"/>
    <property type="evidence" value="ECO:0007669"/>
    <property type="project" value="UniProtKB-UniRule"/>
</dbReference>
<keyword evidence="5" id="KW-1017">Isopeptide bond</keyword>
<dbReference type="GO" id="GO:0016887">
    <property type="term" value="F:ATP hydrolysis activity"/>
    <property type="evidence" value="ECO:0007669"/>
    <property type="project" value="TreeGrafter"/>
</dbReference>
<dbReference type="GO" id="GO:0005874">
    <property type="term" value="C:microtubule"/>
    <property type="evidence" value="ECO:0007669"/>
    <property type="project" value="UniProtKB-KW"/>
</dbReference>
<evidence type="ECO:0000256" key="23">
    <source>
        <dbReference type="SAM" id="MobiDB-lite"/>
    </source>
</evidence>
<evidence type="ECO:0000256" key="6">
    <source>
        <dbReference type="ARBA" id="ARBA00022553"/>
    </source>
</evidence>
<evidence type="ECO:0000256" key="3">
    <source>
        <dbReference type="ARBA" id="ARBA00004476"/>
    </source>
</evidence>
<keyword evidence="9 20" id="KW-0547">Nucleotide-binding</keyword>
<dbReference type="GO" id="GO:0005819">
    <property type="term" value="C:spindle"/>
    <property type="evidence" value="ECO:0007669"/>
    <property type="project" value="UniProtKB-SubCell"/>
</dbReference>
<evidence type="ECO:0000313" key="26">
    <source>
        <dbReference type="Proteomes" id="UP000694558"/>
    </source>
</evidence>
<evidence type="ECO:0000256" key="4">
    <source>
        <dbReference type="ARBA" id="ARBA00022490"/>
    </source>
</evidence>
<dbReference type="SMART" id="SM00129">
    <property type="entry name" value="KISc"/>
    <property type="match status" value="1"/>
</dbReference>
<dbReference type="PROSITE" id="PS00411">
    <property type="entry name" value="KINESIN_MOTOR_1"/>
    <property type="match status" value="1"/>
</dbReference>
<keyword evidence="14 20" id="KW-0505">Motor protein</keyword>
<dbReference type="InterPro" id="IPR036961">
    <property type="entry name" value="Kinesin_motor_dom_sf"/>
</dbReference>
<dbReference type="Pfam" id="PF00225">
    <property type="entry name" value="Kinesin"/>
    <property type="match status" value="1"/>
</dbReference>
<dbReference type="InterPro" id="IPR001752">
    <property type="entry name" value="Kinesin_motor_dom"/>
</dbReference>
<dbReference type="PRINTS" id="PR00380">
    <property type="entry name" value="KINESINHEAVY"/>
</dbReference>
<feature type="region of interest" description="Disordered" evidence="23">
    <location>
        <begin position="176"/>
        <end position="198"/>
    </location>
</feature>
<comment type="subunit">
    <text evidence="19">Heterotetramer of two molecules each of RACGAP1 and KIF23. Found in the centralspindlin complex. Interacts with RACGAP1; the interaction is direct. Interacts with ECT2 and PRC1. Interacts with ANXA11 during cytokinesis. Interacts with BIRC6/bruce and USP8/UBPY. Interacts with ARF6, forming heterodimers and heterotetramers.</text>
</comment>
<evidence type="ECO:0000256" key="22">
    <source>
        <dbReference type="SAM" id="Coils"/>
    </source>
</evidence>
<dbReference type="GO" id="GO:0051301">
    <property type="term" value="P:cell division"/>
    <property type="evidence" value="ECO:0007669"/>
    <property type="project" value="UniProtKB-KW"/>
</dbReference>
<keyword evidence="15" id="KW-0206">Cytoskeleton</keyword>
<reference evidence="25" key="1">
    <citation type="submission" date="2023-05" db="EMBL/GenBank/DDBJ databases">
        <title>High-quality long-read genome of Scophthalmus maximus.</title>
        <authorList>
            <person name="Lien S."/>
            <person name="Martinez P."/>
        </authorList>
    </citation>
    <scope>NUCLEOTIDE SEQUENCE [LARGE SCALE GENOMIC DNA]</scope>
</reference>
<evidence type="ECO:0000256" key="16">
    <source>
        <dbReference type="ARBA" id="ARBA00023242"/>
    </source>
</evidence>
<evidence type="ECO:0000256" key="8">
    <source>
        <dbReference type="ARBA" id="ARBA00022701"/>
    </source>
</evidence>
<feature type="compositionally biased region" description="Polar residues" evidence="23">
    <location>
        <begin position="182"/>
        <end position="192"/>
    </location>
</feature>
<evidence type="ECO:0000256" key="18">
    <source>
        <dbReference type="ARBA" id="ARBA00058317"/>
    </source>
</evidence>
<dbReference type="GO" id="GO:0008017">
    <property type="term" value="F:microtubule binding"/>
    <property type="evidence" value="ECO:0007669"/>
    <property type="project" value="InterPro"/>
</dbReference>
<keyword evidence="7" id="KW-0132">Cell division</keyword>
<comment type="function">
    <text evidence="18">Component of the centralspindlin complex that serves as a microtubule-dependent and Rho-mediated signaling required for the myosin contractile ring formation during the cell cycle cytokinesis. Essential for cytokinesis in Rho-mediated signaling. Required for the localization of ECT2 to the central spindle. Plus-end-directed motor enzyme that moves antiparallel microtubules in vitro.</text>
</comment>
<keyword evidence="12" id="KW-0832">Ubl conjugation</keyword>
<comment type="similarity">
    <text evidence="20 21">Belongs to the TRAFAC class myosin-kinesin ATPase superfamily. Kinesin family.</text>
</comment>
<evidence type="ECO:0000256" key="10">
    <source>
        <dbReference type="ARBA" id="ARBA00022776"/>
    </source>
</evidence>
<evidence type="ECO:0000256" key="9">
    <source>
        <dbReference type="ARBA" id="ARBA00022741"/>
    </source>
</evidence>
<feature type="domain" description="Kinesin motor" evidence="24">
    <location>
        <begin position="28"/>
        <end position="440"/>
    </location>
</feature>
<dbReference type="FunFam" id="2.60.40.4330:FF:000001">
    <property type="entry name" value="Kinesin-like protein"/>
    <property type="match status" value="1"/>
</dbReference>
<evidence type="ECO:0000313" key="25">
    <source>
        <dbReference type="Ensembl" id="ENSSMAP00000034868.2"/>
    </source>
</evidence>
<dbReference type="GO" id="GO:0005634">
    <property type="term" value="C:nucleus"/>
    <property type="evidence" value="ECO:0007669"/>
    <property type="project" value="UniProtKB-SubCell"/>
</dbReference>
<feature type="coiled-coil region" evidence="22">
    <location>
        <begin position="565"/>
        <end position="634"/>
    </location>
</feature>
<dbReference type="InterPro" id="IPR038105">
    <property type="entry name" value="Kif23_Arf-bd_sf"/>
</dbReference>
<feature type="region of interest" description="Disordered" evidence="23">
    <location>
        <begin position="818"/>
        <end position="862"/>
    </location>
</feature>
<dbReference type="GO" id="GO:0051256">
    <property type="term" value="P:mitotic spindle midzone assembly"/>
    <property type="evidence" value="ECO:0007669"/>
    <property type="project" value="TreeGrafter"/>
</dbReference>
<evidence type="ECO:0000256" key="12">
    <source>
        <dbReference type="ARBA" id="ARBA00022843"/>
    </source>
</evidence>
<evidence type="ECO:0000256" key="21">
    <source>
        <dbReference type="RuleBase" id="RU000394"/>
    </source>
</evidence>
<evidence type="ECO:0000256" key="14">
    <source>
        <dbReference type="ARBA" id="ARBA00023175"/>
    </source>
</evidence>
<reference evidence="25" key="2">
    <citation type="submission" date="2025-08" db="UniProtKB">
        <authorList>
            <consortium name="Ensembl"/>
        </authorList>
    </citation>
    <scope>IDENTIFICATION</scope>
</reference>
<dbReference type="Proteomes" id="UP000694558">
    <property type="component" value="Chromosome 5"/>
</dbReference>
<evidence type="ECO:0000256" key="1">
    <source>
        <dbReference type="ARBA" id="ARBA00004123"/>
    </source>
</evidence>
<dbReference type="AlphaFoldDB" id="A0A8D3BIQ6"/>
<dbReference type="PANTHER" id="PTHR24115">
    <property type="entry name" value="KINESIN-RELATED"/>
    <property type="match status" value="1"/>
</dbReference>
<comment type="subcellular location">
    <subcellularLocation>
        <location evidence="2">Cytoplasm</location>
        <location evidence="2">Cytoskeleton</location>
        <location evidence="2">Spindle</location>
    </subcellularLocation>
    <subcellularLocation>
        <location evidence="3">Midbody</location>
        <location evidence="3">Midbody ring</location>
    </subcellularLocation>
    <subcellularLocation>
        <location evidence="1">Nucleus</location>
    </subcellularLocation>
</comment>
<keyword evidence="16" id="KW-0539">Nucleus</keyword>
<keyword evidence="13 22" id="KW-0175">Coiled coil</keyword>
<keyword evidence="4" id="KW-0963">Cytoplasm</keyword>
<keyword evidence="17" id="KW-0131">Cell cycle</keyword>
<sequence length="862" mass="98504">MCFFITYSKSKTPRRPGPKKASNTEKDPVGVYCRIRPLGTEDEECCVEMISSSTIQLHAPDGLKANRNGEYKETQYSFKKVFGINTTQMELFEDVAKPLVEDLIHCKNGLLFTYGVTGSGKTFTMTGSPGEGGLLPRSLDMLFNSIGPFQAKRFVFKPDEKNGMEIQNQVDALLERQKRDSQQSVPKTPSSRQRADPEFADMISSEEACKSENVDEDCCFSVFVSYIEIYNNYIYDLLEDAPYDPIRPKPPQSKILREDQNHNMYVAGCTEVEVKSTEEAFEVFWKGQKKRRIANTQLNRESSRSHSVFTVKLAQAPLDADGDHILQDKNQVNVSQLCLVDLAGSERTSRTKAEGSRLREAGNINQSLMTLRTCMEVLRENQMCGTNKMVPYRDSKVTHLFKNYFDGEGKVRMIVCVNPNADDYEETMLVMRFAEMTQEVEVARPVDRPICFLPAGRRHRNQAFRNEFPRRLDEQGGPSASVNDPVLLNQLIESLPALPPCEVVDPADDQTLPRLIEVLEKRQRIRQMMTEEFNKTAYTLKSMLQQFDSQLNAKETFLHDQQSKLGEKEKVIIGQRTELERLEKKSKTLEYKIDILQKTTGMYEQDKRSLQQELETREQRLQRELSERRRMEQRMQGMVTDTKLKWEKECERRVNAKQLEMQNKLWVKDEKLKQLKAIVTESSNGSGGGCPTERPERPSRERDRNIGQKRSASPSPLPTAPPVHPMHRRSHSAGGEKWVDHKPSSNLDLDTVMQPIIPNAIKVSTPSEKALSKCHKYVLRHQELASDGEIETKLIKGNVFKTRGGGQAVQFTDIETLKQEYQTAPSRKRRSGSAEGPVQMDEIENRPPVASSSYDYQKRRKP</sequence>
<dbReference type="GO" id="GO:0007018">
    <property type="term" value="P:microtubule-based movement"/>
    <property type="evidence" value="ECO:0007669"/>
    <property type="project" value="InterPro"/>
</dbReference>
<feature type="compositionally biased region" description="Pro residues" evidence="23">
    <location>
        <begin position="715"/>
        <end position="724"/>
    </location>
</feature>
<evidence type="ECO:0000256" key="11">
    <source>
        <dbReference type="ARBA" id="ARBA00022840"/>
    </source>
</evidence>
<name>A0A8D3BIQ6_SCOMX</name>
<feature type="compositionally biased region" description="Basic and acidic residues" evidence="23">
    <location>
        <begin position="693"/>
        <end position="706"/>
    </location>
</feature>
<dbReference type="CDD" id="cd01368">
    <property type="entry name" value="KISc_KIF23_like"/>
    <property type="match status" value="1"/>
</dbReference>
<dbReference type="GO" id="GO:0003777">
    <property type="term" value="F:microtubule motor activity"/>
    <property type="evidence" value="ECO:0007669"/>
    <property type="project" value="InterPro"/>
</dbReference>
<dbReference type="GeneTree" id="ENSGT00940000155837"/>